<accession>A0A0A9AQC9</accession>
<reference evidence="1" key="1">
    <citation type="submission" date="2014-09" db="EMBL/GenBank/DDBJ databases">
        <authorList>
            <person name="Magalhaes I.L.F."/>
            <person name="Oliveira U."/>
            <person name="Santos F.R."/>
            <person name="Vidigal T.H.D.A."/>
            <person name="Brescovit A.D."/>
            <person name="Santos A.J."/>
        </authorList>
    </citation>
    <scope>NUCLEOTIDE SEQUENCE</scope>
    <source>
        <tissue evidence="1">Shoot tissue taken approximately 20 cm above the soil surface</tissue>
    </source>
</reference>
<evidence type="ECO:0000313" key="1">
    <source>
        <dbReference type="EMBL" id="JAD53346.1"/>
    </source>
</evidence>
<dbReference type="EMBL" id="GBRH01244549">
    <property type="protein sequence ID" value="JAD53346.1"/>
    <property type="molecule type" value="Transcribed_RNA"/>
</dbReference>
<name>A0A0A9AQC9_ARUDO</name>
<organism evidence="1">
    <name type="scientific">Arundo donax</name>
    <name type="common">Giant reed</name>
    <name type="synonym">Donax arundinaceus</name>
    <dbReference type="NCBI Taxonomy" id="35708"/>
    <lineage>
        <taxon>Eukaryota</taxon>
        <taxon>Viridiplantae</taxon>
        <taxon>Streptophyta</taxon>
        <taxon>Embryophyta</taxon>
        <taxon>Tracheophyta</taxon>
        <taxon>Spermatophyta</taxon>
        <taxon>Magnoliopsida</taxon>
        <taxon>Liliopsida</taxon>
        <taxon>Poales</taxon>
        <taxon>Poaceae</taxon>
        <taxon>PACMAD clade</taxon>
        <taxon>Arundinoideae</taxon>
        <taxon>Arundineae</taxon>
        <taxon>Arundo</taxon>
    </lineage>
</organism>
<sequence>MLAARSMTTSEDD</sequence>
<proteinExistence type="predicted"/>
<reference evidence="1" key="2">
    <citation type="journal article" date="2015" name="Data Brief">
        <title>Shoot transcriptome of the giant reed, Arundo donax.</title>
        <authorList>
            <person name="Barrero R.A."/>
            <person name="Guerrero F.D."/>
            <person name="Moolhuijzen P."/>
            <person name="Goolsby J.A."/>
            <person name="Tidwell J."/>
            <person name="Bellgard S.E."/>
            <person name="Bellgard M.I."/>
        </authorList>
    </citation>
    <scope>NUCLEOTIDE SEQUENCE</scope>
    <source>
        <tissue evidence="1">Shoot tissue taken approximately 20 cm above the soil surface</tissue>
    </source>
</reference>
<protein>
    <submittedName>
        <fullName evidence="1">Uncharacterized protein</fullName>
    </submittedName>
</protein>